<dbReference type="PANTHER" id="PTHR12902:SF33">
    <property type="entry name" value="PROTEIN SCAR3"/>
    <property type="match status" value="1"/>
</dbReference>
<feature type="region of interest" description="Disordered" evidence="3">
    <location>
        <begin position="449"/>
        <end position="493"/>
    </location>
</feature>
<feature type="compositionally biased region" description="Polar residues" evidence="3">
    <location>
        <begin position="670"/>
        <end position="684"/>
    </location>
</feature>
<comment type="function">
    <text evidence="2">Involved in regulation of actin and microtubule organization. Part of a WAVE complex that activates the Arp2/3 complex.</text>
</comment>
<dbReference type="EMBL" id="CM018049">
    <property type="protein sequence ID" value="KAA8519659.1"/>
    <property type="molecule type" value="Genomic_DNA"/>
</dbReference>
<dbReference type="GO" id="GO:0030036">
    <property type="term" value="P:actin cytoskeleton organization"/>
    <property type="evidence" value="ECO:0007669"/>
    <property type="project" value="UniProtKB-UniRule"/>
</dbReference>
<evidence type="ECO:0000256" key="2">
    <source>
        <dbReference type="RuleBase" id="RU367034"/>
    </source>
</evidence>
<feature type="compositionally biased region" description="Polar residues" evidence="3">
    <location>
        <begin position="625"/>
        <end position="636"/>
    </location>
</feature>
<organism evidence="4 5">
    <name type="scientific">Nyssa sinensis</name>
    <dbReference type="NCBI Taxonomy" id="561372"/>
    <lineage>
        <taxon>Eukaryota</taxon>
        <taxon>Viridiplantae</taxon>
        <taxon>Streptophyta</taxon>
        <taxon>Embryophyta</taxon>
        <taxon>Tracheophyta</taxon>
        <taxon>Spermatophyta</taxon>
        <taxon>Magnoliopsida</taxon>
        <taxon>eudicotyledons</taxon>
        <taxon>Gunneridae</taxon>
        <taxon>Pentapetalae</taxon>
        <taxon>asterids</taxon>
        <taxon>Cornales</taxon>
        <taxon>Nyssaceae</taxon>
        <taxon>Nyssa</taxon>
    </lineage>
</organism>
<evidence type="ECO:0000313" key="5">
    <source>
        <dbReference type="Proteomes" id="UP000325577"/>
    </source>
</evidence>
<name>A0A5J4ZNW2_9ASTE</name>
<dbReference type="GO" id="GO:0005856">
    <property type="term" value="C:cytoskeleton"/>
    <property type="evidence" value="ECO:0007669"/>
    <property type="project" value="UniProtKB-SubCell"/>
</dbReference>
<feature type="region of interest" description="Disordered" evidence="3">
    <location>
        <begin position="920"/>
        <end position="940"/>
    </location>
</feature>
<feature type="compositionally biased region" description="Basic and acidic residues" evidence="3">
    <location>
        <begin position="920"/>
        <end position="933"/>
    </location>
</feature>
<dbReference type="AlphaFoldDB" id="A0A5J4ZNW2"/>
<feature type="region of interest" description="Disordered" evidence="3">
    <location>
        <begin position="526"/>
        <end position="551"/>
    </location>
</feature>
<dbReference type="PANTHER" id="PTHR12902">
    <property type="entry name" value="WASP-1"/>
    <property type="match status" value="1"/>
</dbReference>
<proteinExistence type="inferred from homology"/>
<gene>
    <name evidence="4" type="ORF">F0562_013896</name>
</gene>
<feature type="region of interest" description="Disordered" evidence="3">
    <location>
        <begin position="625"/>
        <end position="644"/>
    </location>
</feature>
<evidence type="ECO:0000256" key="3">
    <source>
        <dbReference type="SAM" id="MobiDB-lite"/>
    </source>
</evidence>
<keyword evidence="2" id="KW-0963">Cytoplasm</keyword>
<feature type="region of interest" description="Disordered" evidence="3">
    <location>
        <begin position="177"/>
        <end position="198"/>
    </location>
</feature>
<protein>
    <recommendedName>
        <fullName evidence="2">Protein SCAR</fullName>
    </recommendedName>
    <alternativeName>
        <fullName evidence="2">Protein WAVE</fullName>
    </alternativeName>
</protein>
<comment type="similarity">
    <text evidence="1 2">Belongs to the SCAR/WAVE family.</text>
</comment>
<feature type="compositionally biased region" description="Basic residues" evidence="3">
    <location>
        <begin position="185"/>
        <end position="196"/>
    </location>
</feature>
<dbReference type="GO" id="GO:0034237">
    <property type="term" value="F:protein kinase A regulatory subunit binding"/>
    <property type="evidence" value="ECO:0007669"/>
    <property type="project" value="TreeGrafter"/>
</dbReference>
<keyword evidence="2" id="KW-0009">Actin-binding</keyword>
<dbReference type="Gene3D" id="6.10.280.150">
    <property type="match status" value="2"/>
</dbReference>
<dbReference type="Gene3D" id="1.20.5.340">
    <property type="match status" value="1"/>
</dbReference>
<dbReference type="InterPro" id="IPR028288">
    <property type="entry name" value="SCAR/WAVE_fam"/>
</dbReference>
<keyword evidence="5" id="KW-1185">Reference proteome</keyword>
<reference evidence="4 5" key="1">
    <citation type="submission" date="2019-09" db="EMBL/GenBank/DDBJ databases">
        <title>A chromosome-level genome assembly of the Chinese tupelo Nyssa sinensis.</title>
        <authorList>
            <person name="Yang X."/>
            <person name="Kang M."/>
            <person name="Yang Y."/>
            <person name="Xiong H."/>
            <person name="Wang M."/>
            <person name="Zhang Z."/>
            <person name="Wang Z."/>
            <person name="Wu H."/>
            <person name="Ma T."/>
            <person name="Liu J."/>
            <person name="Xi Z."/>
        </authorList>
    </citation>
    <scope>NUCLEOTIDE SEQUENCE [LARGE SCALE GENOMIC DNA]</scope>
    <source>
        <strain evidence="4">J267</strain>
        <tissue evidence="4">Leaf</tissue>
    </source>
</reference>
<accession>A0A5J4ZNW2</accession>
<feature type="compositionally biased region" description="Polar residues" evidence="3">
    <location>
        <begin position="449"/>
        <end position="465"/>
    </location>
</feature>
<dbReference type="GO" id="GO:2000601">
    <property type="term" value="P:positive regulation of Arp2/3 complex-mediated actin nucleation"/>
    <property type="evidence" value="ECO:0007669"/>
    <property type="project" value="TreeGrafter"/>
</dbReference>
<dbReference type="OrthoDB" id="753427at2759"/>
<feature type="compositionally biased region" description="Polar residues" evidence="3">
    <location>
        <begin position="529"/>
        <end position="551"/>
    </location>
</feature>
<keyword evidence="2" id="KW-0206">Cytoskeleton</keyword>
<evidence type="ECO:0000313" key="4">
    <source>
        <dbReference type="EMBL" id="KAA8519659.1"/>
    </source>
</evidence>
<comment type="subcellular location">
    <subcellularLocation>
        <location evidence="2">Cytoplasm</location>
        <location evidence="2">Cytoskeleton</location>
    </subcellularLocation>
</comment>
<sequence>MPLARVQVRNEYGLGLPELYKVSGEDPKAVLDGVAVSGLVGILRQLGDLAEFAAEVFHGLQEQVMTTASRSHKLMVRVQHIETVLPPLEKAILAQRSYLHFAYTAGSHWHACVQNEQNHFIYNDLPRFVMDSYEECCDPPRLHLLDKFDTGGPGSCLKRYSDPTFVKWASANPNEAKAEKVSRDKKVRRSKKKRIWQRNGEVSHGASISNHSGRMQCATLNVDEQSSPSQTVSTLDVTLKSDLGDQSNSFDSRTESGYIECVFHPSYSMKPEEHEPQEFSSSTLKLQHNDNLDSAFVDEQSIVDDGSQCSLSQEHTGPSSSCVTWDEKMEIMEPKGQQYDYDKALESLSTNFDLDAQEKEVVNLRSIGQMDLQFDNANTPTSISGGNQLDDIENETNNYMDALNTIESESETDLDCQTKREVHQYSNFTDEGIEDGMLGLKAHHSIEHPSNSETQTAAHSYSNKETSWDEHNSASPESCSHEQSHQMAGKSSTLGNIPGIDFCGDADILDGSNTDSVISNKLYSDFGEPNSQAPTSDKILSSSCEPQKSPTELSGVHSVTFWTNGGLLGLQPSKPLDFNMLNSVRQDSLARSKDDTIGPSSSSHSNILKGDGHTGKPDMLTKFSESIEQDPSSKHSASCHHDQEDGLSIKKTSWRFSPDDLDVKLEKSGEASQENGENSSQMFGHSNGLLGNGLRREVSLVPDHKSDTAISAKTGVFEQKSKEQDVVCQTFSETTFKERFGTGPPVNSPSSSPPLEHMEISFQPINGYETSKLALKFPDRDQFHESSRDMFPSFQLVPEPAIPKHDISSDSDDDTFSRSSPYISDECLSHESNSEQWESSEIPRSKDHELYDALYEFASTEPVSSSLELKGTPQGSILVDCRLQVLYAENGVEASQSGPLLDLPSFYAVNPLFEQEIKNESDAKNLQESHNPKESPMILPPPLPPLQWRITKSHSDVAEDKHDAVSETQDHAFDIKILESTIPLQPKPNPFKQQHDIEAIALTLKSKQTDQQKLNGQKEANHSPNCKLMDEKEDFLHQIREKSCSLRRTVKAKPTFTPGPSTNVKVTAILEKANAIRQAVGSDDGEDDDRWSDT</sequence>
<evidence type="ECO:0000256" key="1">
    <source>
        <dbReference type="ARBA" id="ARBA00006993"/>
    </source>
</evidence>
<feature type="region of interest" description="Disordered" evidence="3">
    <location>
        <begin position="589"/>
        <end position="619"/>
    </location>
</feature>
<dbReference type="GO" id="GO:0071933">
    <property type="term" value="F:Arp2/3 complex binding"/>
    <property type="evidence" value="ECO:0007669"/>
    <property type="project" value="TreeGrafter"/>
</dbReference>
<feature type="region of interest" description="Disordered" evidence="3">
    <location>
        <begin position="666"/>
        <end position="690"/>
    </location>
</feature>
<dbReference type="GO" id="GO:0003779">
    <property type="term" value="F:actin binding"/>
    <property type="evidence" value="ECO:0007669"/>
    <property type="project" value="UniProtKB-UniRule"/>
</dbReference>
<dbReference type="Proteomes" id="UP000325577">
    <property type="component" value="Linkage Group LG6"/>
</dbReference>